<feature type="domain" description="ABC transporter" evidence="6">
    <location>
        <begin position="4"/>
        <end position="228"/>
    </location>
</feature>
<keyword evidence="2" id="KW-0813">Transport</keyword>
<evidence type="ECO:0000256" key="5">
    <source>
        <dbReference type="ARBA" id="ARBA00022840"/>
    </source>
</evidence>
<evidence type="ECO:0000256" key="1">
    <source>
        <dbReference type="ARBA" id="ARBA00005417"/>
    </source>
</evidence>
<dbReference type="Pfam" id="PF00005">
    <property type="entry name" value="ABC_tran"/>
    <property type="match status" value="1"/>
</dbReference>
<gene>
    <name evidence="7" type="ORF">H4C15_25345</name>
</gene>
<dbReference type="SUPFAM" id="SSF52540">
    <property type="entry name" value="P-loop containing nucleoside triphosphate hydrolases"/>
    <property type="match status" value="1"/>
</dbReference>
<name>A0A7W2M137_9PSED</name>
<dbReference type="GO" id="GO:0005524">
    <property type="term" value="F:ATP binding"/>
    <property type="evidence" value="ECO:0007669"/>
    <property type="project" value="UniProtKB-KW"/>
</dbReference>
<comment type="similarity">
    <text evidence="1">Belongs to the ABC transporter superfamily.</text>
</comment>
<dbReference type="Proteomes" id="UP000577346">
    <property type="component" value="Unassembled WGS sequence"/>
</dbReference>
<evidence type="ECO:0000256" key="2">
    <source>
        <dbReference type="ARBA" id="ARBA00022448"/>
    </source>
</evidence>
<evidence type="ECO:0000313" key="7">
    <source>
        <dbReference type="EMBL" id="MBA6150780.1"/>
    </source>
</evidence>
<dbReference type="AlphaFoldDB" id="A0A7W2M137"/>
<sequence length="233" mass="25704">MDLLTLDKLSFSHPDTPLLQNISLSLSEGEAVGILGCNGAGKTTLFDLICNVRRPSQGNIINVSKCQLYLTQVLTPPPLLKMGEAYELITQLNSTSAPSHHQALARLCQWSPALSKRYANLSEKKASTCSYGEIRSFITLTLLLMGGDLIILDEPTAGIDPEFRHYIWLGIKNACADGASVLVSSHYTEEIVMNCHRFYMLAHQRIEPFGNGEAFLTRYSAKSYDEAFINAAM</sequence>
<keyword evidence="5 7" id="KW-0067">ATP-binding</keyword>
<dbReference type="RefSeq" id="WP_182337324.1">
    <property type="nucleotide sequence ID" value="NZ_JACGDA010000085.1"/>
</dbReference>
<evidence type="ECO:0000256" key="3">
    <source>
        <dbReference type="ARBA" id="ARBA00022458"/>
    </source>
</evidence>
<protein>
    <submittedName>
        <fullName evidence="7">ATP-binding cassette domain-containing protein</fullName>
    </submittedName>
</protein>
<dbReference type="InterPro" id="IPR050763">
    <property type="entry name" value="ABC_transporter_ATP-binding"/>
</dbReference>
<dbReference type="InterPro" id="IPR027417">
    <property type="entry name" value="P-loop_NTPase"/>
</dbReference>
<dbReference type="PROSITE" id="PS50893">
    <property type="entry name" value="ABC_TRANSPORTER_2"/>
    <property type="match status" value="1"/>
</dbReference>
<dbReference type="InterPro" id="IPR003439">
    <property type="entry name" value="ABC_transporter-like_ATP-bd"/>
</dbReference>
<dbReference type="EMBL" id="JACGDA010000085">
    <property type="protein sequence ID" value="MBA6150780.1"/>
    <property type="molecule type" value="Genomic_DNA"/>
</dbReference>
<evidence type="ECO:0000259" key="6">
    <source>
        <dbReference type="PROSITE" id="PS50893"/>
    </source>
</evidence>
<evidence type="ECO:0000256" key="4">
    <source>
        <dbReference type="ARBA" id="ARBA00022741"/>
    </source>
</evidence>
<evidence type="ECO:0000313" key="8">
    <source>
        <dbReference type="Proteomes" id="UP000577346"/>
    </source>
</evidence>
<dbReference type="Gene3D" id="3.40.50.300">
    <property type="entry name" value="P-loop containing nucleotide triphosphate hydrolases"/>
    <property type="match status" value="1"/>
</dbReference>
<reference evidence="7 8" key="1">
    <citation type="submission" date="2020-07" db="EMBL/GenBank/DDBJ databases">
        <title>Diversity of carbapenemase encoding genes among Pseudomonas putida group clinical isolates in a tertiary Brazilian hospital.</title>
        <authorList>
            <person name="Alberto-Lei F."/>
            <person name="Nodari C.S."/>
            <person name="Streling A.P."/>
            <person name="Paulino J.T."/>
            <person name="Bessa-Neto F.O."/>
            <person name="Cayo R."/>
            <person name="Gales A.C."/>
        </authorList>
    </citation>
    <scope>NUCLEOTIDE SEQUENCE [LARGE SCALE GENOMIC DNA]</scope>
    <source>
        <strain evidence="7 8">11213</strain>
    </source>
</reference>
<keyword evidence="4" id="KW-0547">Nucleotide-binding</keyword>
<dbReference type="PANTHER" id="PTHR42711">
    <property type="entry name" value="ABC TRANSPORTER ATP-BINDING PROTEIN"/>
    <property type="match status" value="1"/>
</dbReference>
<organism evidence="7 8">
    <name type="scientific">Pseudomonas juntendi</name>
    <dbReference type="NCBI Taxonomy" id="2666183"/>
    <lineage>
        <taxon>Bacteria</taxon>
        <taxon>Pseudomonadati</taxon>
        <taxon>Pseudomonadota</taxon>
        <taxon>Gammaproteobacteria</taxon>
        <taxon>Pseudomonadales</taxon>
        <taxon>Pseudomonadaceae</taxon>
        <taxon>Pseudomonas</taxon>
    </lineage>
</organism>
<comment type="caution">
    <text evidence="7">The sequence shown here is derived from an EMBL/GenBank/DDBJ whole genome shotgun (WGS) entry which is preliminary data.</text>
</comment>
<dbReference type="PANTHER" id="PTHR42711:SF5">
    <property type="entry name" value="ABC TRANSPORTER ATP-BINDING PROTEIN NATA"/>
    <property type="match status" value="1"/>
</dbReference>
<keyword evidence="3" id="KW-0536">Nodulation</keyword>
<proteinExistence type="inferred from homology"/>
<accession>A0A7W2M137</accession>
<dbReference type="GO" id="GO:0016887">
    <property type="term" value="F:ATP hydrolysis activity"/>
    <property type="evidence" value="ECO:0007669"/>
    <property type="project" value="InterPro"/>
</dbReference>